<name>A0A8T1XF63_9BRAS</name>
<sequence>MRKKISSKFGQVLIVLLLLCTLLCRTESALPSGQQPFLEFETGRRIMSYYRQNEGPVRPSQSHQAGGSISDVDPPTD</sequence>
<dbReference type="Proteomes" id="UP000694240">
    <property type="component" value="Chromosome 13"/>
</dbReference>
<feature type="signal peptide" evidence="2">
    <location>
        <begin position="1"/>
        <end position="28"/>
    </location>
</feature>
<feature type="region of interest" description="Disordered" evidence="1">
    <location>
        <begin position="51"/>
        <end position="77"/>
    </location>
</feature>
<protein>
    <recommendedName>
        <fullName evidence="5">Transmembrane protein</fullName>
    </recommendedName>
</protein>
<evidence type="ECO:0000256" key="1">
    <source>
        <dbReference type="SAM" id="MobiDB-lite"/>
    </source>
</evidence>
<evidence type="ECO:0000313" key="3">
    <source>
        <dbReference type="EMBL" id="KAG7532732.1"/>
    </source>
</evidence>
<evidence type="ECO:0000256" key="2">
    <source>
        <dbReference type="SAM" id="SignalP"/>
    </source>
</evidence>
<evidence type="ECO:0008006" key="5">
    <source>
        <dbReference type="Google" id="ProtNLM"/>
    </source>
</evidence>
<accession>A0A8T1XF63</accession>
<dbReference type="AlphaFoldDB" id="A0A8T1XF63"/>
<keyword evidence="4" id="KW-1185">Reference proteome</keyword>
<reference evidence="3 4" key="1">
    <citation type="submission" date="2020-12" db="EMBL/GenBank/DDBJ databases">
        <title>Concerted genomic and epigenomic changes stabilize Arabidopsis allopolyploids.</title>
        <authorList>
            <person name="Chen Z."/>
        </authorList>
    </citation>
    <scope>NUCLEOTIDE SEQUENCE [LARGE SCALE GENOMIC DNA]</scope>
    <source>
        <strain evidence="3">Allo738</strain>
        <tissue evidence="3">Leaf</tissue>
    </source>
</reference>
<gene>
    <name evidence="3" type="ORF">ISN45_Aa08g003900</name>
</gene>
<dbReference type="EMBL" id="JAEFBK010000013">
    <property type="protein sequence ID" value="KAG7532732.1"/>
    <property type="molecule type" value="Genomic_DNA"/>
</dbReference>
<proteinExistence type="predicted"/>
<feature type="chain" id="PRO_5035886530" description="Transmembrane protein" evidence="2">
    <location>
        <begin position="29"/>
        <end position="77"/>
    </location>
</feature>
<keyword evidence="2" id="KW-0732">Signal</keyword>
<organism evidence="3 4">
    <name type="scientific">Arabidopsis thaliana x Arabidopsis arenosa</name>
    <dbReference type="NCBI Taxonomy" id="1240361"/>
    <lineage>
        <taxon>Eukaryota</taxon>
        <taxon>Viridiplantae</taxon>
        <taxon>Streptophyta</taxon>
        <taxon>Embryophyta</taxon>
        <taxon>Tracheophyta</taxon>
        <taxon>Spermatophyta</taxon>
        <taxon>Magnoliopsida</taxon>
        <taxon>eudicotyledons</taxon>
        <taxon>Gunneridae</taxon>
        <taxon>Pentapetalae</taxon>
        <taxon>rosids</taxon>
        <taxon>malvids</taxon>
        <taxon>Brassicales</taxon>
        <taxon>Brassicaceae</taxon>
        <taxon>Camelineae</taxon>
        <taxon>Arabidopsis</taxon>
    </lineage>
</organism>
<evidence type="ECO:0000313" key="4">
    <source>
        <dbReference type="Proteomes" id="UP000694240"/>
    </source>
</evidence>
<comment type="caution">
    <text evidence="3">The sequence shown here is derived from an EMBL/GenBank/DDBJ whole genome shotgun (WGS) entry which is preliminary data.</text>
</comment>